<feature type="signal peptide" evidence="2">
    <location>
        <begin position="1"/>
        <end position="19"/>
    </location>
</feature>
<dbReference type="Proteomes" id="UP000708576">
    <property type="component" value="Unassembled WGS sequence"/>
</dbReference>
<proteinExistence type="predicted"/>
<evidence type="ECO:0000313" key="5">
    <source>
        <dbReference type="Proteomes" id="UP000708576"/>
    </source>
</evidence>
<dbReference type="InterPro" id="IPR027385">
    <property type="entry name" value="Beta-barrel_OMP"/>
</dbReference>
<dbReference type="EMBL" id="JAGUCO010000041">
    <property type="protein sequence ID" value="MBS2101133.1"/>
    <property type="molecule type" value="Genomic_DNA"/>
</dbReference>
<sequence length="166" mass="18225">MKKIILVLTTLILTSGLYAQSFDSSKLRAGAGLVYATDINNIGIAFNGVYSFTNEWEGAVGFTHIFKKDYVSYNVLDFDAHYVFYDVNESFNLYGLAGLGITFWKVEGMDVMGFTVPDQSGSDVGLNLGIGGNYALSDNLNLAPEIRFTVMDGSYARIGATLQYKF</sequence>
<dbReference type="SUPFAM" id="SSF56925">
    <property type="entry name" value="OMPA-like"/>
    <property type="match status" value="1"/>
</dbReference>
<evidence type="ECO:0000259" key="3">
    <source>
        <dbReference type="Pfam" id="PF13505"/>
    </source>
</evidence>
<name>A0ABS5K1U1_9BACT</name>
<keyword evidence="1 2" id="KW-0732">Signal</keyword>
<dbReference type="InterPro" id="IPR011250">
    <property type="entry name" value="OMP/PagP_B-barrel"/>
</dbReference>
<reference evidence="4 5" key="1">
    <citation type="journal article" date="2015" name="Int. J. Syst. Evol. Microbiol.">
        <title>Carboxylicivirga linearis sp. nov., isolated from a sea cucumber culture pond.</title>
        <authorList>
            <person name="Wang F.Q."/>
            <person name="Zhou Y.X."/>
            <person name="Lin X.Z."/>
            <person name="Chen G.J."/>
            <person name="Du Z.J."/>
        </authorList>
    </citation>
    <scope>NUCLEOTIDE SEQUENCE [LARGE SCALE GENOMIC DNA]</scope>
    <source>
        <strain evidence="4 5">FB218</strain>
    </source>
</reference>
<dbReference type="Pfam" id="PF13505">
    <property type="entry name" value="OMP_b-brl"/>
    <property type="match status" value="1"/>
</dbReference>
<dbReference type="Gene3D" id="2.40.160.20">
    <property type="match status" value="1"/>
</dbReference>
<feature type="chain" id="PRO_5047094395" evidence="2">
    <location>
        <begin position="20"/>
        <end position="166"/>
    </location>
</feature>
<organism evidence="4 5">
    <name type="scientific">Carboxylicivirga linearis</name>
    <dbReference type="NCBI Taxonomy" id="1628157"/>
    <lineage>
        <taxon>Bacteria</taxon>
        <taxon>Pseudomonadati</taxon>
        <taxon>Bacteroidota</taxon>
        <taxon>Bacteroidia</taxon>
        <taxon>Marinilabiliales</taxon>
        <taxon>Marinilabiliaceae</taxon>
        <taxon>Carboxylicivirga</taxon>
    </lineage>
</organism>
<accession>A0ABS5K1U1</accession>
<keyword evidence="5" id="KW-1185">Reference proteome</keyword>
<comment type="caution">
    <text evidence="4">The sequence shown here is derived from an EMBL/GenBank/DDBJ whole genome shotgun (WGS) entry which is preliminary data.</text>
</comment>
<evidence type="ECO:0000256" key="2">
    <source>
        <dbReference type="SAM" id="SignalP"/>
    </source>
</evidence>
<evidence type="ECO:0000313" key="4">
    <source>
        <dbReference type="EMBL" id="MBS2101133.1"/>
    </source>
</evidence>
<feature type="domain" description="Outer membrane protein beta-barrel" evidence="3">
    <location>
        <begin position="27"/>
        <end position="166"/>
    </location>
</feature>
<gene>
    <name evidence="4" type="ORF">KEM10_22800</name>
</gene>
<evidence type="ECO:0000256" key="1">
    <source>
        <dbReference type="ARBA" id="ARBA00022729"/>
    </source>
</evidence>
<protein>
    <submittedName>
        <fullName evidence="4">Outer membrane beta-barrel protein</fullName>
    </submittedName>
</protein>
<dbReference type="RefSeq" id="WP_212220326.1">
    <property type="nucleotide sequence ID" value="NZ_JAGUCO010000041.1"/>
</dbReference>